<keyword evidence="2" id="KW-0472">Membrane</keyword>
<dbReference type="VEuPathDB" id="FungiDB:PSTT_11851"/>
<dbReference type="Proteomes" id="UP000239156">
    <property type="component" value="Unassembled WGS sequence"/>
</dbReference>
<feature type="compositionally biased region" description="Polar residues" evidence="1">
    <location>
        <begin position="79"/>
        <end position="112"/>
    </location>
</feature>
<organism evidence="4 5">
    <name type="scientific">Puccinia striiformis</name>
    <dbReference type="NCBI Taxonomy" id="27350"/>
    <lineage>
        <taxon>Eukaryota</taxon>
        <taxon>Fungi</taxon>
        <taxon>Dikarya</taxon>
        <taxon>Basidiomycota</taxon>
        <taxon>Pucciniomycotina</taxon>
        <taxon>Pucciniomycetes</taxon>
        <taxon>Pucciniales</taxon>
        <taxon>Pucciniaceae</taxon>
        <taxon>Puccinia</taxon>
    </lineage>
</organism>
<feature type="region of interest" description="Disordered" evidence="1">
    <location>
        <begin position="486"/>
        <end position="619"/>
    </location>
</feature>
<accession>A0A2S4UYR5</accession>
<dbReference type="AlphaFoldDB" id="A0A2S4UYR5"/>
<feature type="compositionally biased region" description="Basic and acidic residues" evidence="1">
    <location>
        <begin position="576"/>
        <end position="589"/>
    </location>
</feature>
<feature type="compositionally biased region" description="Polar residues" evidence="1">
    <location>
        <begin position="532"/>
        <end position="559"/>
    </location>
</feature>
<feature type="compositionally biased region" description="Basic and acidic residues" evidence="1">
    <location>
        <begin position="310"/>
        <end position="341"/>
    </location>
</feature>
<proteinExistence type="predicted"/>
<feature type="compositionally biased region" description="Basic and acidic residues" evidence="1">
    <location>
        <begin position="204"/>
        <end position="233"/>
    </location>
</feature>
<feature type="compositionally biased region" description="Polar residues" evidence="1">
    <location>
        <begin position="121"/>
        <end position="130"/>
    </location>
</feature>
<evidence type="ECO:0000256" key="3">
    <source>
        <dbReference type="SAM" id="SignalP"/>
    </source>
</evidence>
<sequence length="642" mass="68618">MPERLYFLLAYRLLTISLHLNFGLSSPIQNVQVVPLANNGEATISVVLTTGTSRNKTQTTFDTGRDGNTFNLIEEGSKSDSAGSSITLTSPGKETTSGLGGKTSENATQAQISKLIERPSNGKSFFTDLSVTKPPTKPDEKLENKEKTNPAGLGGGAEPKEKFATVKLLSEKPLVSSPTGDDTKKAPDGPTPDSLASKLSSPGEKAKEGAAPKALPEPKDSTQPKQLTEKGNDNPKAIADQKAPTEPKKVELAEAKRAGGEENTRPERPESKKKSDPSSVGKDIKPLFEKPTTTADETNGAPVLLSLGQKTEDPHSHSGHAEETGAHGKQASKEATNDKPQKALPTIDSTKDLDPEHNLKAPPPATLQATSPSAPPEKKEKESQPPVSKENSPPDALYMRMAGTQANTLSVVQGGSNSTDTDAQKSKEGEEKSSSKIVYIGAGVIGFIVLVVVVIIFARKQQQKENQLPEGGKSWGVQSEVPIEFGSGGGVNEITTPLSPPMSLAGKSSRGIPVTLPTRRGDEDLVGGKTFNRYSNGSNRKYSNNYGGDNGMNSYNQYATHPADRGSAYNESEFYDNTRYRGDPRDRADLQTGNKKQPVDSFPIRRSSGGVSPRSERGRFPYGRGSVPIWLLLDQSISSFKK</sequence>
<gene>
    <name evidence="4" type="ORF">PSTT_11851</name>
</gene>
<keyword evidence="2" id="KW-0812">Transmembrane</keyword>
<feature type="compositionally biased region" description="Basic and acidic residues" evidence="1">
    <location>
        <begin position="243"/>
        <end position="288"/>
    </location>
</feature>
<feature type="signal peptide" evidence="3">
    <location>
        <begin position="1"/>
        <end position="25"/>
    </location>
</feature>
<evidence type="ECO:0000313" key="4">
    <source>
        <dbReference type="EMBL" id="POW02390.1"/>
    </source>
</evidence>
<name>A0A2S4UYR5_9BASI</name>
<feature type="region of interest" description="Disordered" evidence="1">
    <location>
        <begin position="73"/>
        <end position="433"/>
    </location>
</feature>
<feature type="compositionally biased region" description="Basic and acidic residues" evidence="1">
    <location>
        <begin position="422"/>
        <end position="433"/>
    </location>
</feature>
<feature type="compositionally biased region" description="Basic and acidic residues" evidence="1">
    <location>
        <begin position="136"/>
        <end position="148"/>
    </location>
</feature>
<feature type="compositionally biased region" description="Polar residues" evidence="1">
    <location>
        <begin position="404"/>
        <end position="421"/>
    </location>
</feature>
<protein>
    <submittedName>
        <fullName evidence="4">Uncharacterized protein</fullName>
    </submittedName>
</protein>
<feature type="compositionally biased region" description="Basic and acidic residues" evidence="1">
    <location>
        <begin position="349"/>
        <end position="359"/>
    </location>
</feature>
<feature type="chain" id="PRO_5015504274" evidence="3">
    <location>
        <begin position="26"/>
        <end position="642"/>
    </location>
</feature>
<feature type="transmembrane region" description="Helical" evidence="2">
    <location>
        <begin position="437"/>
        <end position="458"/>
    </location>
</feature>
<evidence type="ECO:0000313" key="5">
    <source>
        <dbReference type="Proteomes" id="UP000239156"/>
    </source>
</evidence>
<keyword evidence="5" id="KW-1185">Reference proteome</keyword>
<dbReference type="EMBL" id="PKSL01000143">
    <property type="protein sequence ID" value="POW02390.1"/>
    <property type="molecule type" value="Genomic_DNA"/>
</dbReference>
<dbReference type="VEuPathDB" id="FungiDB:PSHT_00268"/>
<evidence type="ECO:0000256" key="1">
    <source>
        <dbReference type="SAM" id="MobiDB-lite"/>
    </source>
</evidence>
<keyword evidence="3" id="KW-0732">Signal</keyword>
<keyword evidence="2" id="KW-1133">Transmembrane helix</keyword>
<evidence type="ECO:0000256" key="2">
    <source>
        <dbReference type="SAM" id="Phobius"/>
    </source>
</evidence>
<comment type="caution">
    <text evidence="4">The sequence shown here is derived from an EMBL/GenBank/DDBJ whole genome shotgun (WGS) entry which is preliminary data.</text>
</comment>
<reference evidence="4" key="1">
    <citation type="submission" date="2017-12" db="EMBL/GenBank/DDBJ databases">
        <title>Gene loss provides genomic basis for host adaptation in cereal stripe rust fungi.</title>
        <authorList>
            <person name="Xia C."/>
        </authorList>
    </citation>
    <scope>NUCLEOTIDE SEQUENCE [LARGE SCALE GENOMIC DNA]</scope>
    <source>
        <strain evidence="4">93-210</strain>
    </source>
</reference>